<sequence length="244" mass="27813">MSALPNIKKSTPRAENIQIITRPAVAPQPKQSTINTSVSASRSGSSGVKFRYDPKQNDRKNNIAQMTFKQRLLQYEMTQNNSKLIHTRPETEAERTRAKKYEAIQSEKQELENSTKRECHKPKLQDPEQVRSIYEDKKMVEADQLARRMIQKASLNASISNQEKDLLKRAREDMKNGIQIDTMHGYDYNILRNSGLLDPNAPQLLQKTGYAAVSQIYTQAEQMASGWKKVRGTGNSRTSSRLTE</sequence>
<dbReference type="Proteomes" id="UP001642409">
    <property type="component" value="Unassembled WGS sequence"/>
</dbReference>
<dbReference type="EMBL" id="CAXDID020000002">
    <property type="protein sequence ID" value="CAL5971528.1"/>
    <property type="molecule type" value="Genomic_DNA"/>
</dbReference>
<evidence type="ECO:0000313" key="3">
    <source>
        <dbReference type="EMBL" id="CAL5991085.1"/>
    </source>
</evidence>
<dbReference type="EMBL" id="CAXDID020000026">
    <property type="protein sequence ID" value="CAL5991085.1"/>
    <property type="molecule type" value="Genomic_DNA"/>
</dbReference>
<feature type="compositionally biased region" description="Low complexity" evidence="1">
    <location>
        <begin position="37"/>
        <end position="48"/>
    </location>
</feature>
<feature type="region of interest" description="Disordered" evidence="1">
    <location>
        <begin position="1"/>
        <end position="55"/>
    </location>
</feature>
<evidence type="ECO:0000256" key="1">
    <source>
        <dbReference type="SAM" id="MobiDB-lite"/>
    </source>
</evidence>
<keyword evidence="4" id="KW-1185">Reference proteome</keyword>
<protein>
    <submittedName>
        <fullName evidence="3">Hypothetical_protein</fullName>
    </submittedName>
</protein>
<evidence type="ECO:0000313" key="4">
    <source>
        <dbReference type="Proteomes" id="UP001642409"/>
    </source>
</evidence>
<gene>
    <name evidence="3" type="ORF">HINF_LOCUS11917</name>
    <name evidence="2" type="ORF">HINF_LOCUS1468</name>
</gene>
<proteinExistence type="predicted"/>
<reference evidence="3 4" key="1">
    <citation type="submission" date="2024-07" db="EMBL/GenBank/DDBJ databases">
        <authorList>
            <person name="Akdeniz Z."/>
        </authorList>
    </citation>
    <scope>NUCLEOTIDE SEQUENCE [LARGE SCALE GENOMIC DNA]</scope>
</reference>
<name>A0ABP1HCE0_9EUKA</name>
<comment type="caution">
    <text evidence="3">The sequence shown here is derived from an EMBL/GenBank/DDBJ whole genome shotgun (WGS) entry which is preliminary data.</text>
</comment>
<organism evidence="3 4">
    <name type="scientific">Hexamita inflata</name>
    <dbReference type="NCBI Taxonomy" id="28002"/>
    <lineage>
        <taxon>Eukaryota</taxon>
        <taxon>Metamonada</taxon>
        <taxon>Diplomonadida</taxon>
        <taxon>Hexamitidae</taxon>
        <taxon>Hexamitinae</taxon>
        <taxon>Hexamita</taxon>
    </lineage>
</organism>
<accession>A0ABP1HCE0</accession>
<evidence type="ECO:0000313" key="2">
    <source>
        <dbReference type="EMBL" id="CAL5971528.1"/>
    </source>
</evidence>